<feature type="domain" description="Thioester reductase (TE)" evidence="6">
    <location>
        <begin position="75"/>
        <end position="205"/>
    </location>
</feature>
<dbReference type="Pfam" id="PF03015">
    <property type="entry name" value="Sterile"/>
    <property type="match status" value="1"/>
</dbReference>
<evidence type="ECO:0000256" key="3">
    <source>
        <dbReference type="ARBA" id="ARBA00023098"/>
    </source>
</evidence>
<evidence type="ECO:0000256" key="2">
    <source>
        <dbReference type="ARBA" id="ARBA00022516"/>
    </source>
</evidence>
<keyword evidence="8" id="KW-1185">Reference proteome</keyword>
<dbReference type="Proteomes" id="UP000037510">
    <property type="component" value="Unassembled WGS sequence"/>
</dbReference>
<dbReference type="EMBL" id="JTDY01001443">
    <property type="protein sequence ID" value="KOB73849.1"/>
    <property type="molecule type" value="Genomic_DNA"/>
</dbReference>
<comment type="caution">
    <text evidence="7">The sequence shown here is derived from an EMBL/GenBank/DDBJ whole genome shotgun (WGS) entry which is preliminary data.</text>
</comment>
<evidence type="ECO:0000256" key="1">
    <source>
        <dbReference type="ARBA" id="ARBA00005928"/>
    </source>
</evidence>
<dbReference type="GO" id="GO:0005777">
    <property type="term" value="C:peroxisome"/>
    <property type="evidence" value="ECO:0007669"/>
    <property type="project" value="TreeGrafter"/>
</dbReference>
<dbReference type="AlphaFoldDB" id="A0A0L7LEP5"/>
<gene>
    <name evidence="7" type="ORF">OBRU01_10021</name>
</gene>
<organism evidence="7 8">
    <name type="scientific">Operophtera brumata</name>
    <name type="common">Winter moth</name>
    <name type="synonym">Phalaena brumata</name>
    <dbReference type="NCBI Taxonomy" id="104452"/>
    <lineage>
        <taxon>Eukaryota</taxon>
        <taxon>Metazoa</taxon>
        <taxon>Ecdysozoa</taxon>
        <taxon>Arthropoda</taxon>
        <taxon>Hexapoda</taxon>
        <taxon>Insecta</taxon>
        <taxon>Pterygota</taxon>
        <taxon>Neoptera</taxon>
        <taxon>Endopterygota</taxon>
        <taxon>Lepidoptera</taxon>
        <taxon>Glossata</taxon>
        <taxon>Ditrysia</taxon>
        <taxon>Geometroidea</taxon>
        <taxon>Geometridae</taxon>
        <taxon>Larentiinae</taxon>
        <taxon>Operophtera</taxon>
    </lineage>
</organism>
<dbReference type="GO" id="GO:0102965">
    <property type="term" value="F:alcohol-forming long-chain fatty acyl-CoA reductase activity"/>
    <property type="evidence" value="ECO:0007669"/>
    <property type="project" value="UniProtKB-EC"/>
</dbReference>
<evidence type="ECO:0000259" key="6">
    <source>
        <dbReference type="Pfam" id="PF07993"/>
    </source>
</evidence>
<comment type="catalytic activity">
    <reaction evidence="4">
        <text>a long-chain fatty acyl-CoA + 2 NADPH + 2 H(+) = a long-chain primary fatty alcohol + 2 NADP(+) + CoA</text>
        <dbReference type="Rhea" id="RHEA:52716"/>
        <dbReference type="ChEBI" id="CHEBI:15378"/>
        <dbReference type="ChEBI" id="CHEBI:57287"/>
        <dbReference type="ChEBI" id="CHEBI:57783"/>
        <dbReference type="ChEBI" id="CHEBI:58349"/>
        <dbReference type="ChEBI" id="CHEBI:77396"/>
        <dbReference type="ChEBI" id="CHEBI:83139"/>
        <dbReference type="EC" id="1.2.1.84"/>
    </reaction>
</comment>
<proteinExistence type="inferred from homology"/>
<dbReference type="Gene3D" id="3.40.50.720">
    <property type="entry name" value="NAD(P)-binding Rossmann-like Domain"/>
    <property type="match status" value="1"/>
</dbReference>
<dbReference type="EC" id="1.2.1.84" evidence="4"/>
<evidence type="ECO:0000313" key="8">
    <source>
        <dbReference type="Proteomes" id="UP000037510"/>
    </source>
</evidence>
<comment type="similarity">
    <text evidence="1 4">Belongs to the fatty acyl-CoA reductase family.</text>
</comment>
<dbReference type="GO" id="GO:0035336">
    <property type="term" value="P:long-chain fatty-acyl-CoA metabolic process"/>
    <property type="evidence" value="ECO:0007669"/>
    <property type="project" value="TreeGrafter"/>
</dbReference>
<sequence length="347" mass="39202">MYGGYASVVATWQSFFELKLPILYGGYASVVATWQSFFELKQPVRIDPVPCTYIFAEMASSISVREFYKGRCILVTGGTGFMGKVLLEKMLYSIPDIGNIFIIMRPKKGKSAAQRLEDMQRLPLFDRIRNERPSSLNKLKILQGDILLEDFGISSSKMEKLSTEISVVFHFAATLRLEAPLRDNVNMNTSGTQRAINVAKQLKNLVVEPIPGWVDSLNGPVGLMLGAGKGVIRTMLCDGSCTAQKPTTWKEVLEVAKECGRKAPLEWPLWYPNGDITTNATLHDMIRIQDRISKGLDVLQYFTMRSWNFPCPNYEGIRSKLSQEERVIFNTDVTHFDRDTYLETSIE</sequence>
<dbReference type="GO" id="GO:0080019">
    <property type="term" value="F:alcohol-forming very long-chain fatty acyl-CoA reductase activity"/>
    <property type="evidence" value="ECO:0007669"/>
    <property type="project" value="InterPro"/>
</dbReference>
<dbReference type="STRING" id="104452.A0A0L7LEP5"/>
<evidence type="ECO:0000259" key="5">
    <source>
        <dbReference type="Pfam" id="PF03015"/>
    </source>
</evidence>
<dbReference type="PANTHER" id="PTHR11011:SF12">
    <property type="entry name" value="FATTY ACYL-COA REDUCTASE"/>
    <property type="match status" value="1"/>
</dbReference>
<dbReference type="SUPFAM" id="SSF51735">
    <property type="entry name" value="NAD(P)-binding Rossmann-fold domains"/>
    <property type="match status" value="1"/>
</dbReference>
<dbReference type="CDD" id="cd09071">
    <property type="entry name" value="FAR_C"/>
    <property type="match status" value="1"/>
</dbReference>
<keyword evidence="4" id="KW-0521">NADP</keyword>
<accession>A0A0L7LEP5</accession>
<dbReference type="InterPro" id="IPR033640">
    <property type="entry name" value="FAR_C"/>
</dbReference>
<feature type="domain" description="Fatty acyl-CoA reductase C-terminal" evidence="5">
    <location>
        <begin position="283"/>
        <end position="346"/>
    </location>
</feature>
<dbReference type="InterPro" id="IPR036291">
    <property type="entry name" value="NAD(P)-bd_dom_sf"/>
</dbReference>
<reference evidence="7 8" key="1">
    <citation type="journal article" date="2015" name="Genome Biol. Evol.">
        <title>The genome of winter moth (Operophtera brumata) provides a genomic perspective on sexual dimorphism and phenology.</title>
        <authorList>
            <person name="Derks M.F."/>
            <person name="Smit S."/>
            <person name="Salis L."/>
            <person name="Schijlen E."/>
            <person name="Bossers A."/>
            <person name="Mateman C."/>
            <person name="Pijl A.S."/>
            <person name="de Ridder D."/>
            <person name="Groenen M.A."/>
            <person name="Visser M.E."/>
            <person name="Megens H.J."/>
        </authorList>
    </citation>
    <scope>NUCLEOTIDE SEQUENCE [LARGE SCALE GENOMIC DNA]</scope>
    <source>
        <strain evidence="7">WM2013NL</strain>
        <tissue evidence="7">Head and thorax</tissue>
    </source>
</reference>
<keyword evidence="3 4" id="KW-0443">Lipid metabolism</keyword>
<dbReference type="InterPro" id="IPR013120">
    <property type="entry name" value="FAR_NAD-bd"/>
</dbReference>
<comment type="function">
    <text evidence="4">Catalyzes the reduction of fatty acyl-CoA to fatty alcohols.</text>
</comment>
<dbReference type="InterPro" id="IPR026055">
    <property type="entry name" value="FAR"/>
</dbReference>
<dbReference type="Pfam" id="PF07993">
    <property type="entry name" value="NAD_binding_4"/>
    <property type="match status" value="1"/>
</dbReference>
<dbReference type="PANTHER" id="PTHR11011">
    <property type="entry name" value="MALE STERILITY PROTEIN 2-RELATED"/>
    <property type="match status" value="1"/>
</dbReference>
<protein>
    <recommendedName>
        <fullName evidence="4">Fatty acyl-CoA reductase</fullName>
        <ecNumber evidence="4">1.2.1.84</ecNumber>
    </recommendedName>
</protein>
<feature type="non-terminal residue" evidence="7">
    <location>
        <position position="347"/>
    </location>
</feature>
<keyword evidence="4" id="KW-0560">Oxidoreductase</keyword>
<name>A0A0L7LEP5_OPEBR</name>
<evidence type="ECO:0000256" key="4">
    <source>
        <dbReference type="RuleBase" id="RU363097"/>
    </source>
</evidence>
<keyword evidence="2 4" id="KW-0444">Lipid biosynthesis</keyword>
<evidence type="ECO:0000313" key="7">
    <source>
        <dbReference type="EMBL" id="KOB73849.1"/>
    </source>
</evidence>